<comment type="catalytic activity">
    <reaction evidence="4">
        <text>O-phospho-L-tyrosyl-[protein] + H2O = L-tyrosyl-[protein] + phosphate</text>
        <dbReference type="Rhea" id="RHEA:10684"/>
        <dbReference type="Rhea" id="RHEA-COMP:10136"/>
        <dbReference type="Rhea" id="RHEA-COMP:20101"/>
        <dbReference type="ChEBI" id="CHEBI:15377"/>
        <dbReference type="ChEBI" id="CHEBI:43474"/>
        <dbReference type="ChEBI" id="CHEBI:46858"/>
        <dbReference type="ChEBI" id="CHEBI:61978"/>
        <dbReference type="EC" id="3.1.3.48"/>
    </reaction>
</comment>
<dbReference type="PANTHER" id="PTHR39181">
    <property type="entry name" value="TYROSINE-PROTEIN PHOSPHATASE YWQE"/>
    <property type="match status" value="1"/>
</dbReference>
<evidence type="ECO:0000256" key="1">
    <source>
        <dbReference type="ARBA" id="ARBA00005750"/>
    </source>
</evidence>
<accession>A0A6L9L1Q9</accession>
<dbReference type="GO" id="GO:0030145">
    <property type="term" value="F:manganese ion binding"/>
    <property type="evidence" value="ECO:0007669"/>
    <property type="project" value="InterPro"/>
</dbReference>
<dbReference type="Proteomes" id="UP000474175">
    <property type="component" value="Unassembled WGS sequence"/>
</dbReference>
<dbReference type="EC" id="3.1.3.48" evidence="2"/>
<keyword evidence="6" id="KW-1185">Reference proteome</keyword>
<dbReference type="Pfam" id="PF19567">
    <property type="entry name" value="CpsB_CapC"/>
    <property type="match status" value="1"/>
</dbReference>
<evidence type="ECO:0000313" key="5">
    <source>
        <dbReference type="EMBL" id="NDU94290.1"/>
    </source>
</evidence>
<dbReference type="InterPro" id="IPR016667">
    <property type="entry name" value="Caps_polysacc_synth_CpsB/CapC"/>
</dbReference>
<keyword evidence="3" id="KW-0378">Hydrolase</keyword>
<reference evidence="5 6" key="1">
    <citation type="submission" date="2020-02" db="EMBL/GenBank/DDBJ databases">
        <title>Draft genome sequence of two Spirosoma agri KCTC 52727 and Spirosoma terrae KCTC 52035.</title>
        <authorList>
            <person name="Rojas J."/>
            <person name="Ambika Manirajan B."/>
            <person name="Suarez C."/>
            <person name="Ratering S."/>
            <person name="Schnell S."/>
        </authorList>
    </citation>
    <scope>NUCLEOTIDE SEQUENCE [LARGE SCALE GENOMIC DNA]</scope>
    <source>
        <strain evidence="5 6">KCTC 52035</strain>
    </source>
</reference>
<evidence type="ECO:0000313" key="6">
    <source>
        <dbReference type="Proteomes" id="UP000474175"/>
    </source>
</evidence>
<dbReference type="EMBL" id="JAAFZH010000002">
    <property type="protein sequence ID" value="NDU94290.1"/>
    <property type="molecule type" value="Genomic_DNA"/>
</dbReference>
<proteinExistence type="inferred from homology"/>
<comment type="caution">
    <text evidence="5">The sequence shown here is derived from an EMBL/GenBank/DDBJ whole genome shotgun (WGS) entry which is preliminary data.</text>
</comment>
<evidence type="ECO:0000256" key="2">
    <source>
        <dbReference type="ARBA" id="ARBA00013064"/>
    </source>
</evidence>
<dbReference type="GO" id="GO:0004725">
    <property type="term" value="F:protein tyrosine phosphatase activity"/>
    <property type="evidence" value="ECO:0007669"/>
    <property type="project" value="UniProtKB-EC"/>
</dbReference>
<dbReference type="InterPro" id="IPR016195">
    <property type="entry name" value="Pol/histidinol_Pase-like"/>
</dbReference>
<protein>
    <recommendedName>
        <fullName evidence="2">protein-tyrosine-phosphatase</fullName>
        <ecNumber evidence="2">3.1.3.48</ecNumber>
    </recommendedName>
</protein>
<evidence type="ECO:0000256" key="3">
    <source>
        <dbReference type="ARBA" id="ARBA00022801"/>
    </source>
</evidence>
<organism evidence="5 6">
    <name type="scientific">Spirosoma terrae</name>
    <dbReference type="NCBI Taxonomy" id="1968276"/>
    <lineage>
        <taxon>Bacteria</taxon>
        <taxon>Pseudomonadati</taxon>
        <taxon>Bacteroidota</taxon>
        <taxon>Cytophagia</taxon>
        <taxon>Cytophagales</taxon>
        <taxon>Cytophagaceae</taxon>
        <taxon>Spirosoma</taxon>
    </lineage>
</organism>
<comment type="similarity">
    <text evidence="1">Belongs to the metallo-dependent hydrolases superfamily. CpsB/CapC family.</text>
</comment>
<dbReference type="AlphaFoldDB" id="A0A6L9L1Q9"/>
<dbReference type="Gene3D" id="3.20.20.140">
    <property type="entry name" value="Metal-dependent hydrolases"/>
    <property type="match status" value="1"/>
</dbReference>
<evidence type="ECO:0000256" key="4">
    <source>
        <dbReference type="ARBA" id="ARBA00051722"/>
    </source>
</evidence>
<dbReference type="SUPFAM" id="SSF89550">
    <property type="entry name" value="PHP domain-like"/>
    <property type="match status" value="1"/>
</dbReference>
<gene>
    <name evidence="5" type="ORF">GK108_05345</name>
</gene>
<dbReference type="PANTHER" id="PTHR39181:SF1">
    <property type="entry name" value="TYROSINE-PROTEIN PHOSPHATASE YWQE"/>
    <property type="match status" value="1"/>
</dbReference>
<sequence>MGFWQTIRQTMNFRSTPAAEDMVDPCFWRVDMHSHLVPGIDDGVKDSEQAVTCLKQLADWGIQKVITTPHVSRDWYPNESATLRASQATLQALANDNNLDVQIEIAAEYLLDEFFPALLSADDLLTFGSARYLLFEVGWAAAPRQLDDLLFRIQTRGYTPVLAHPERYSFYYEDQDTLAQLHEKGCLFQLNWASLTGKYGERAQNQGRFLLKKGWVDFIGSDMHRPNDISALGALFTSSDYELLRKQPLLNETLLQPSAPQSAP</sequence>
<name>A0A6L9L1Q9_9BACT</name>